<feature type="domain" description="Deacetylase sirtuin-type" evidence="3">
    <location>
        <begin position="2"/>
        <end position="280"/>
    </location>
</feature>
<dbReference type="GO" id="GO:0046872">
    <property type="term" value="F:metal ion binding"/>
    <property type="evidence" value="ECO:0007669"/>
    <property type="project" value="UniProtKB-KW"/>
</dbReference>
<reference evidence="4" key="1">
    <citation type="journal article" date="2021" name="PeerJ">
        <title>Extensive microbial diversity within the chicken gut microbiome revealed by metagenomics and culture.</title>
        <authorList>
            <person name="Gilroy R."/>
            <person name="Ravi A."/>
            <person name="Getino M."/>
            <person name="Pursley I."/>
            <person name="Horton D.L."/>
            <person name="Alikhan N.F."/>
            <person name="Baker D."/>
            <person name="Gharbi K."/>
            <person name="Hall N."/>
            <person name="Watson M."/>
            <person name="Adriaenssens E.M."/>
            <person name="Foster-Nyarko E."/>
            <person name="Jarju S."/>
            <person name="Secka A."/>
            <person name="Antonio M."/>
            <person name="Oren A."/>
            <person name="Chaudhuri R.R."/>
            <person name="La Ragione R."/>
            <person name="Hildebrand F."/>
            <person name="Pallen M.J."/>
        </authorList>
    </citation>
    <scope>NUCLEOTIDE SEQUENCE</scope>
    <source>
        <strain evidence="4">CHK199-9574</strain>
    </source>
</reference>
<comment type="caution">
    <text evidence="4">The sequence shown here is derived from an EMBL/GenBank/DDBJ whole genome shotgun (WGS) entry which is preliminary data.</text>
</comment>
<feature type="binding site" evidence="2">
    <location>
        <position position="177"/>
    </location>
    <ligand>
        <name>Zn(2+)</name>
        <dbReference type="ChEBI" id="CHEBI:29105"/>
    </ligand>
</feature>
<proteinExistence type="predicted"/>
<organism evidence="4 5">
    <name type="scientific">Candidatus Borkfalkia excrementavium</name>
    <dbReference type="NCBI Taxonomy" id="2838505"/>
    <lineage>
        <taxon>Bacteria</taxon>
        <taxon>Bacillati</taxon>
        <taxon>Bacillota</taxon>
        <taxon>Clostridia</taxon>
        <taxon>Christensenellales</taxon>
        <taxon>Christensenellaceae</taxon>
        <taxon>Candidatus Borkfalkia</taxon>
    </lineage>
</organism>
<gene>
    <name evidence="4" type="ORF">H9728_03915</name>
</gene>
<feature type="binding site" evidence="2">
    <location>
        <position position="139"/>
    </location>
    <ligand>
        <name>Zn(2+)</name>
        <dbReference type="ChEBI" id="CHEBI:29105"/>
    </ligand>
</feature>
<evidence type="ECO:0000256" key="1">
    <source>
        <dbReference type="ARBA" id="ARBA00023027"/>
    </source>
</evidence>
<protein>
    <recommendedName>
        <fullName evidence="3">Deacetylase sirtuin-type domain-containing protein</fullName>
    </recommendedName>
</protein>
<dbReference type="InterPro" id="IPR029035">
    <property type="entry name" value="DHS-like_NAD/FAD-binding_dom"/>
</dbReference>
<dbReference type="Proteomes" id="UP000824135">
    <property type="component" value="Unassembled WGS sequence"/>
</dbReference>
<evidence type="ECO:0000259" key="3">
    <source>
        <dbReference type="PROSITE" id="PS50305"/>
    </source>
</evidence>
<dbReference type="Gene3D" id="3.40.50.1220">
    <property type="entry name" value="TPP-binding domain"/>
    <property type="match status" value="1"/>
</dbReference>
<feature type="binding site" evidence="2">
    <location>
        <position position="174"/>
    </location>
    <ligand>
        <name>Zn(2+)</name>
        <dbReference type="ChEBI" id="CHEBI:29105"/>
    </ligand>
</feature>
<dbReference type="InterPro" id="IPR026590">
    <property type="entry name" value="Ssirtuin_cat_dom"/>
</dbReference>
<reference evidence="4" key="2">
    <citation type="submission" date="2021-04" db="EMBL/GenBank/DDBJ databases">
        <authorList>
            <person name="Gilroy R."/>
        </authorList>
    </citation>
    <scope>NUCLEOTIDE SEQUENCE</scope>
    <source>
        <strain evidence="4">CHK199-9574</strain>
    </source>
</reference>
<evidence type="ECO:0000313" key="5">
    <source>
        <dbReference type="Proteomes" id="UP000824135"/>
    </source>
</evidence>
<evidence type="ECO:0000256" key="2">
    <source>
        <dbReference type="PROSITE-ProRule" id="PRU00236"/>
    </source>
</evidence>
<keyword evidence="1" id="KW-0520">NAD</keyword>
<accession>A0A9D1Z7S2</accession>
<dbReference type="PROSITE" id="PS50305">
    <property type="entry name" value="SIRTUIN"/>
    <property type="match status" value="1"/>
</dbReference>
<dbReference type="SUPFAM" id="SSF52467">
    <property type="entry name" value="DHS-like NAD/FAD-binding domain"/>
    <property type="match status" value="1"/>
</dbReference>
<dbReference type="AlphaFoldDB" id="A0A9D1Z7S2"/>
<name>A0A9D1Z7S2_9FIRM</name>
<comment type="caution">
    <text evidence="2">Lacks conserved residue(s) required for the propagation of feature annotation.</text>
</comment>
<keyword evidence="2" id="KW-0862">Zinc</keyword>
<feature type="binding site" evidence="2">
    <location>
        <position position="143"/>
    </location>
    <ligand>
        <name>Zn(2+)</name>
        <dbReference type="ChEBI" id="CHEBI:29105"/>
    </ligand>
</feature>
<dbReference type="EMBL" id="DXCO01000030">
    <property type="protein sequence ID" value="HIY78169.1"/>
    <property type="molecule type" value="Genomic_DNA"/>
</dbReference>
<sequence>MLSDYGERMGKFKKLFAEAEKIVIGGGAGLSSAAGLTYAGKRFTDNFSDFIEKYGMTDMYSAGFYPFETPEEKWAYWSRHICLNRWDPPAADLYKKLYSLVKDRDYFVITTNVDGQFEKAGFDARRIFAVQGDYGKLQCSRGCHDRLYDDEKLVREMVAEQRDCRIPSHLLPKCPVCGEDMEVHVRKGPYFVQNKEWYGAERRYDDFMRGCEGKQTLLIELGVGYNTPTIIRFPFEQRAAEHKECALCRINREDCRALFDLGGRYICFDEPIGKILSEIR</sequence>
<keyword evidence="2" id="KW-0479">Metal-binding</keyword>
<evidence type="ECO:0000313" key="4">
    <source>
        <dbReference type="EMBL" id="HIY78169.1"/>
    </source>
</evidence>